<name>A0A8H3XBQ7_GIGMA</name>
<proteinExistence type="predicted"/>
<evidence type="ECO:0000313" key="2">
    <source>
        <dbReference type="Proteomes" id="UP000439903"/>
    </source>
</evidence>
<dbReference type="EMBL" id="WTPW01001322">
    <property type="protein sequence ID" value="KAF0442487.1"/>
    <property type="molecule type" value="Genomic_DNA"/>
</dbReference>
<reference evidence="1 2" key="1">
    <citation type="journal article" date="2019" name="Environ. Microbiol.">
        <title>At the nexus of three kingdoms: the genome of the mycorrhizal fungus Gigaspora margarita provides insights into plant, endobacterial and fungal interactions.</title>
        <authorList>
            <person name="Venice F."/>
            <person name="Ghignone S."/>
            <person name="Salvioli di Fossalunga A."/>
            <person name="Amselem J."/>
            <person name="Novero M."/>
            <person name="Xianan X."/>
            <person name="Sedzielewska Toro K."/>
            <person name="Morin E."/>
            <person name="Lipzen A."/>
            <person name="Grigoriev I.V."/>
            <person name="Henrissat B."/>
            <person name="Martin F.M."/>
            <person name="Bonfante P."/>
        </authorList>
    </citation>
    <scope>NUCLEOTIDE SEQUENCE [LARGE SCALE GENOMIC DNA]</scope>
    <source>
        <strain evidence="1 2">BEG34</strain>
    </source>
</reference>
<dbReference type="AlphaFoldDB" id="A0A8H3XBQ7"/>
<evidence type="ECO:0000313" key="1">
    <source>
        <dbReference type="EMBL" id="KAF0442487.1"/>
    </source>
</evidence>
<gene>
    <name evidence="1" type="ORF">F8M41_003659</name>
</gene>
<protein>
    <submittedName>
        <fullName evidence="1">Uncharacterized protein</fullName>
    </submittedName>
</protein>
<comment type="caution">
    <text evidence="1">The sequence shown here is derived from an EMBL/GenBank/DDBJ whole genome shotgun (WGS) entry which is preliminary data.</text>
</comment>
<keyword evidence="2" id="KW-1185">Reference proteome</keyword>
<accession>A0A8H3XBQ7</accession>
<sequence>MIPRVGGVQELMIREVNDKINKVVNVMESNKTPIGGFFRSAYGLCGSTGSWDFWVLHQLGFQLYSDGSIMRSESWWLIKVFITLLFSSGGEVKCSISIVNFVHDIMGQGKLDCQLDLRAFTGSWVNSITTSIESLTKFR</sequence>
<organism evidence="1 2">
    <name type="scientific">Gigaspora margarita</name>
    <dbReference type="NCBI Taxonomy" id="4874"/>
    <lineage>
        <taxon>Eukaryota</taxon>
        <taxon>Fungi</taxon>
        <taxon>Fungi incertae sedis</taxon>
        <taxon>Mucoromycota</taxon>
        <taxon>Glomeromycotina</taxon>
        <taxon>Glomeromycetes</taxon>
        <taxon>Diversisporales</taxon>
        <taxon>Gigasporaceae</taxon>
        <taxon>Gigaspora</taxon>
    </lineage>
</organism>
<dbReference type="Proteomes" id="UP000439903">
    <property type="component" value="Unassembled WGS sequence"/>
</dbReference>